<organism evidence="1 2">
    <name type="scientific">Urechidicola vernalis</name>
    <dbReference type="NCBI Taxonomy" id="3075600"/>
    <lineage>
        <taxon>Bacteria</taxon>
        <taxon>Pseudomonadati</taxon>
        <taxon>Bacteroidota</taxon>
        <taxon>Flavobacteriia</taxon>
        <taxon>Flavobacteriales</taxon>
        <taxon>Flavobacteriaceae</taxon>
        <taxon>Urechidicola</taxon>
    </lineage>
</organism>
<evidence type="ECO:0000313" key="1">
    <source>
        <dbReference type="EMBL" id="MDT0552079.1"/>
    </source>
</evidence>
<proteinExistence type="predicted"/>
<gene>
    <name evidence="1" type="ORF">RM519_02360</name>
</gene>
<comment type="caution">
    <text evidence="1">The sequence shown here is derived from an EMBL/GenBank/DDBJ whole genome shotgun (WGS) entry which is preliminary data.</text>
</comment>
<keyword evidence="2" id="KW-1185">Reference proteome</keyword>
<name>A0ABU2Y1I6_9FLAO</name>
<protein>
    <recommendedName>
        <fullName evidence="3">Peptidylprolyl isomerase</fullName>
    </recommendedName>
</protein>
<dbReference type="EMBL" id="JAVRHV010000001">
    <property type="protein sequence ID" value="MDT0552079.1"/>
    <property type="molecule type" value="Genomic_DNA"/>
</dbReference>
<evidence type="ECO:0000313" key="2">
    <source>
        <dbReference type="Proteomes" id="UP001252186"/>
    </source>
</evidence>
<dbReference type="RefSeq" id="WP_311591901.1">
    <property type="nucleotide sequence ID" value="NZ_JAVRHV010000001.1"/>
</dbReference>
<sequence length="286" mass="33314">MKKISFFSAIFLVLASCDFIPNIKKEEAQKGDVIAKVHDKLLFKNDLLEILPVGISETDSLLLVKGYIESWAKQQLLLHQAELNLSDKSLEFNKLVEDYHATLYINAYKQALVLDKLDTLITKEQIIDFYTTNHENFKLNEELVQLKFIHTDSGRVDKKELIKLFKSKDSLDKSNLQERTLEFKSFNFNDSIWVKYSDMTNKLVGFETIDKNILLKKSKYIEKEDSLGLYLVTVKNVLKRNETAPINYVTPTIKQIILQKRKLELLRKIEVDLLNDAIKNKKFEAY</sequence>
<dbReference type="Proteomes" id="UP001252186">
    <property type="component" value="Unassembled WGS sequence"/>
</dbReference>
<accession>A0ABU2Y1I6</accession>
<reference evidence="1 2" key="1">
    <citation type="submission" date="2023-09" db="EMBL/GenBank/DDBJ databases">
        <authorList>
            <person name="Rey-Velasco X."/>
        </authorList>
    </citation>
    <scope>NUCLEOTIDE SEQUENCE [LARGE SCALE GENOMIC DNA]</scope>
    <source>
        <strain evidence="1 2">P050</strain>
    </source>
</reference>
<dbReference type="PROSITE" id="PS51257">
    <property type="entry name" value="PROKAR_LIPOPROTEIN"/>
    <property type="match status" value="1"/>
</dbReference>
<evidence type="ECO:0008006" key="3">
    <source>
        <dbReference type="Google" id="ProtNLM"/>
    </source>
</evidence>